<comment type="caution">
    <text evidence="2">The sequence shown here is derived from an EMBL/GenBank/DDBJ whole genome shotgun (WGS) entry which is preliminary data.</text>
</comment>
<evidence type="ECO:0000313" key="2">
    <source>
        <dbReference type="EMBL" id="GIF92736.1"/>
    </source>
</evidence>
<evidence type="ECO:0000313" key="3">
    <source>
        <dbReference type="Proteomes" id="UP000619293"/>
    </source>
</evidence>
<proteinExistence type="predicted"/>
<name>A0A8J3JX68_9ACTN</name>
<keyword evidence="1" id="KW-0472">Membrane</keyword>
<feature type="transmembrane region" description="Helical" evidence="1">
    <location>
        <begin position="87"/>
        <end position="107"/>
    </location>
</feature>
<accession>A0A8J3JX68</accession>
<dbReference type="EMBL" id="BONG01000050">
    <property type="protein sequence ID" value="GIF92736.1"/>
    <property type="molecule type" value="Genomic_DNA"/>
</dbReference>
<keyword evidence="3" id="KW-1185">Reference proteome</keyword>
<dbReference type="Proteomes" id="UP000619293">
    <property type="component" value="Unassembled WGS sequence"/>
</dbReference>
<dbReference type="AlphaFoldDB" id="A0A8J3JX68"/>
<protein>
    <submittedName>
        <fullName evidence="2">Uncharacterized protein</fullName>
    </submittedName>
</protein>
<keyword evidence="1" id="KW-1133">Transmembrane helix</keyword>
<feature type="transmembrane region" description="Helical" evidence="1">
    <location>
        <begin position="46"/>
        <end position="67"/>
    </location>
</feature>
<reference evidence="2 3" key="1">
    <citation type="submission" date="2021-01" db="EMBL/GenBank/DDBJ databases">
        <title>Whole genome shotgun sequence of Catellatospora chokoriensis NBRC 107358.</title>
        <authorList>
            <person name="Komaki H."/>
            <person name="Tamura T."/>
        </authorList>
    </citation>
    <scope>NUCLEOTIDE SEQUENCE [LARGE SCALE GENOMIC DNA]</scope>
    <source>
        <strain evidence="2 3">NBRC 107358</strain>
    </source>
</reference>
<gene>
    <name evidence="2" type="ORF">Cch02nite_61800</name>
</gene>
<evidence type="ECO:0000256" key="1">
    <source>
        <dbReference type="SAM" id="Phobius"/>
    </source>
</evidence>
<organism evidence="2 3">
    <name type="scientific">Catellatospora chokoriensis</name>
    <dbReference type="NCBI Taxonomy" id="310353"/>
    <lineage>
        <taxon>Bacteria</taxon>
        <taxon>Bacillati</taxon>
        <taxon>Actinomycetota</taxon>
        <taxon>Actinomycetes</taxon>
        <taxon>Micromonosporales</taxon>
        <taxon>Micromonosporaceae</taxon>
        <taxon>Catellatospora</taxon>
    </lineage>
</organism>
<sequence>MSNVSTARAWASVHATRPALNIVALTALSSWFLAQATIQDLGVVRFFAEVSVMLLLPAIGGVAAATACHNEAGLPLPDPARARVARFLWAIGWTAAATAAAEVGQLADAPTDPAATVRNMLIYTGIALLAVSSGFSHMAWLPVLGYTVVCMMFGFPPNEPRYYWWAPVMEADATLEQLAAAGSWYGLALAGYVFRGGSARIGPVGGGLPAHIRSAP</sequence>
<keyword evidence="1" id="KW-0812">Transmembrane</keyword>